<organism evidence="1 2">
    <name type="scientific">Agrobacterium genomosp. 2 str. CFBP 5494</name>
    <dbReference type="NCBI Taxonomy" id="1183436"/>
    <lineage>
        <taxon>Bacteria</taxon>
        <taxon>Pseudomonadati</taxon>
        <taxon>Pseudomonadota</taxon>
        <taxon>Alphaproteobacteria</taxon>
        <taxon>Hyphomicrobiales</taxon>
        <taxon>Rhizobiaceae</taxon>
        <taxon>Rhizobium/Agrobacterium group</taxon>
        <taxon>Agrobacterium</taxon>
        <taxon>Agrobacterium tumefaciens complex</taxon>
    </lineage>
</organism>
<comment type="caution">
    <text evidence="1">The sequence shown here is derived from an EMBL/GenBank/DDBJ whole genome shotgun (WGS) entry which is preliminary data.</text>
</comment>
<evidence type="ECO:0000313" key="1">
    <source>
        <dbReference type="EMBL" id="CUX03407.1"/>
    </source>
</evidence>
<accession>A0A9W5F3T7</accession>
<dbReference type="AlphaFoldDB" id="A0A9W5F3T7"/>
<gene>
    <name evidence="1" type="ORF">AGR2A_pb10148</name>
</gene>
<sequence>MITAKRRRPMHAEWDFPRIKKDDLVAEFPGVFDGARYTDIGIGWLGLVRAFVTEALPHDPSLTVREMKEKWGTMRLWCDTPVLEARLAKGKAEAKSGMTCEVCGAEGWLRRPPPGRMAWWRTLCPEHASPQQIEWGQQTRWTAGRMQFAGQWYKYDRETDSMVPVETPERFR</sequence>
<reference evidence="1 2" key="1">
    <citation type="submission" date="2016-01" db="EMBL/GenBank/DDBJ databases">
        <authorList>
            <person name="Regsiter A."/>
            <person name="william w."/>
        </authorList>
    </citation>
    <scope>NUCLEOTIDE SEQUENCE [LARGE SCALE GENOMIC DNA]</scope>
    <source>
        <strain evidence="1 2">CFBP 5494</strain>
    </source>
</reference>
<protein>
    <submittedName>
        <fullName evidence="1">Uncharacterized protein</fullName>
    </submittedName>
</protein>
<dbReference type="Proteomes" id="UP000191933">
    <property type="component" value="Unassembled WGS sequence"/>
</dbReference>
<dbReference type="EMBL" id="FBVY01000047">
    <property type="protein sequence ID" value="CUX03407.1"/>
    <property type="molecule type" value="Genomic_DNA"/>
</dbReference>
<name>A0A9W5F3T7_9HYPH</name>
<evidence type="ECO:0000313" key="2">
    <source>
        <dbReference type="Proteomes" id="UP000191933"/>
    </source>
</evidence>
<proteinExistence type="predicted"/>
<keyword evidence="2" id="KW-1185">Reference proteome</keyword>